<dbReference type="Pfam" id="PF13400">
    <property type="entry name" value="Tad"/>
    <property type="match status" value="1"/>
</dbReference>
<accession>A0A6L5QNI9</accession>
<feature type="transmembrane region" description="Helical" evidence="1">
    <location>
        <begin position="21"/>
        <end position="40"/>
    </location>
</feature>
<evidence type="ECO:0000313" key="3">
    <source>
        <dbReference type="EMBL" id="MRX11423.1"/>
    </source>
</evidence>
<dbReference type="AlphaFoldDB" id="A0A6L5QNI9"/>
<keyword evidence="1" id="KW-0472">Membrane</keyword>
<sequence length="454" mass="49308">MSRPSAPFKPYQPPVRQRGQALVYGLFMLIFGLASLFFMFNTGQLTAEKTKLVNTADAVAYSAAVMHARALNFDAYTNRALVANEMTIAQMVSLKSWLDYAKNHTTSITPLYCNSYTNVPAALLLDHYTPLCMALAYIGPAVYVNAADTVATPIMQGTVIASEVAKIALQAAQVTMFATFVQARSQVMQEVADANYVNDGTVKVDTIPLTDNYLLFDGQPFISPYTGNDRKRMADLETKAVGNEKFLSDRGWSDSSLIKCSLLTPIPSGNASHTFSTQLNGLDSWEATDRARITTERWKKGSGIFSIPKCRSDVSYGLGSGAKAARTHPFGNDWQYSGVPSFFELSSKALAYGPGNSDPDKKEARLQFAIRLTRAKAEQRTSAGTSDIRPAGRLAIFSGDQAKDVMAAVATSEVFFDRMDGVKELGSLFNPYWHAHLVGNSAAVTAAATALQEP</sequence>
<feature type="domain" description="Putative Flp pilus-assembly TadG-like N-terminal" evidence="2">
    <location>
        <begin position="19"/>
        <end position="64"/>
    </location>
</feature>
<dbReference type="InterPro" id="IPR028087">
    <property type="entry name" value="Tad_N"/>
</dbReference>
<evidence type="ECO:0000256" key="1">
    <source>
        <dbReference type="SAM" id="Phobius"/>
    </source>
</evidence>
<evidence type="ECO:0000313" key="4">
    <source>
        <dbReference type="Proteomes" id="UP000481037"/>
    </source>
</evidence>
<comment type="caution">
    <text evidence="3">The sequence shown here is derived from an EMBL/GenBank/DDBJ whole genome shotgun (WGS) entry which is preliminary data.</text>
</comment>
<dbReference type="Proteomes" id="UP000481037">
    <property type="component" value="Unassembled WGS sequence"/>
</dbReference>
<reference evidence="3 4" key="1">
    <citation type="submission" date="2019-11" db="EMBL/GenBank/DDBJ databases">
        <title>Novel species isolated from a subtropical stream in China.</title>
        <authorList>
            <person name="Lu H."/>
        </authorList>
    </citation>
    <scope>NUCLEOTIDE SEQUENCE [LARGE SCALE GENOMIC DNA]</scope>
    <source>
        <strain evidence="3 4">FT25W</strain>
    </source>
</reference>
<gene>
    <name evidence="3" type="ORF">GJ697_26720</name>
</gene>
<name>A0A6L5QNI9_9BURK</name>
<proteinExistence type="predicted"/>
<dbReference type="EMBL" id="WKJM01000034">
    <property type="protein sequence ID" value="MRX11423.1"/>
    <property type="molecule type" value="Genomic_DNA"/>
</dbReference>
<protein>
    <recommendedName>
        <fullName evidence="2">Putative Flp pilus-assembly TadG-like N-terminal domain-containing protein</fullName>
    </recommendedName>
</protein>
<evidence type="ECO:0000259" key="2">
    <source>
        <dbReference type="Pfam" id="PF13400"/>
    </source>
</evidence>
<organism evidence="3 4">
    <name type="scientific">Duganella alba</name>
    <dbReference type="NCBI Taxonomy" id="2666081"/>
    <lineage>
        <taxon>Bacteria</taxon>
        <taxon>Pseudomonadati</taxon>
        <taxon>Pseudomonadota</taxon>
        <taxon>Betaproteobacteria</taxon>
        <taxon>Burkholderiales</taxon>
        <taxon>Oxalobacteraceae</taxon>
        <taxon>Telluria group</taxon>
        <taxon>Duganella</taxon>
    </lineage>
</organism>
<keyword evidence="1" id="KW-0812">Transmembrane</keyword>
<keyword evidence="1" id="KW-1133">Transmembrane helix</keyword>
<keyword evidence="4" id="KW-1185">Reference proteome</keyword>